<keyword evidence="2" id="KW-1003">Cell membrane</keyword>
<evidence type="ECO:0000256" key="1">
    <source>
        <dbReference type="ARBA" id="ARBA00004651"/>
    </source>
</evidence>
<accession>A0A9W7AT30</accession>
<name>A0A9W7AT30_9STRA</name>
<keyword evidence="5 6" id="KW-0472">Membrane</keyword>
<dbReference type="Pfam" id="PF00892">
    <property type="entry name" value="EamA"/>
    <property type="match status" value="1"/>
</dbReference>
<proteinExistence type="predicted"/>
<dbReference type="OrthoDB" id="2017960at2759"/>
<keyword evidence="3 6" id="KW-0812">Transmembrane</keyword>
<comment type="subcellular location">
    <subcellularLocation>
        <location evidence="1">Cell membrane</location>
        <topology evidence="1">Multi-pass membrane protein</topology>
    </subcellularLocation>
</comment>
<gene>
    <name evidence="8" type="ORF">TrST_g10545</name>
</gene>
<dbReference type="PANTHER" id="PTHR42920:SF5">
    <property type="entry name" value="EAMA DOMAIN-CONTAINING PROTEIN"/>
    <property type="match status" value="1"/>
</dbReference>
<dbReference type="AlphaFoldDB" id="A0A9W7AT30"/>
<comment type="caution">
    <text evidence="8">The sequence shown here is derived from an EMBL/GenBank/DDBJ whole genome shotgun (WGS) entry which is preliminary data.</text>
</comment>
<evidence type="ECO:0000256" key="6">
    <source>
        <dbReference type="SAM" id="Phobius"/>
    </source>
</evidence>
<feature type="domain" description="EamA" evidence="7">
    <location>
        <begin position="76"/>
        <end position="219"/>
    </location>
</feature>
<evidence type="ECO:0000259" key="7">
    <source>
        <dbReference type="Pfam" id="PF00892"/>
    </source>
</evidence>
<sequence>MGYISQSIALETVDPSTVAFLGATTVLICPLLEKIIDGRDITFKNSPNIFVAAVLCLSGVGVLEGILEGGMVFEGGDFWAVMQAVGFGTSFFLTEKMMRKEPEMALSITAVQCGVCALSCAFWVLADGVDLGEVNLFKLFSEEGMRTTAAAVVFTGAVTTAMNRYVETTALGRMKSSEASVILATEPIWAAVFGSLWVSETFGLEDWVGGGLIVLACLANTLKPEQLQFFTQSEE</sequence>
<keyword evidence="9" id="KW-1185">Reference proteome</keyword>
<dbReference type="InterPro" id="IPR037185">
    <property type="entry name" value="EmrE-like"/>
</dbReference>
<dbReference type="Proteomes" id="UP001165085">
    <property type="component" value="Unassembled WGS sequence"/>
</dbReference>
<dbReference type="GO" id="GO:0005886">
    <property type="term" value="C:plasma membrane"/>
    <property type="evidence" value="ECO:0007669"/>
    <property type="project" value="UniProtKB-SubCell"/>
</dbReference>
<feature type="transmembrane region" description="Helical" evidence="6">
    <location>
        <begin position="78"/>
        <end position="94"/>
    </location>
</feature>
<evidence type="ECO:0000256" key="4">
    <source>
        <dbReference type="ARBA" id="ARBA00022989"/>
    </source>
</evidence>
<reference evidence="9" key="1">
    <citation type="journal article" date="2023" name="Commun. Biol.">
        <title>Genome analysis of Parmales, the sister group of diatoms, reveals the evolutionary specialization of diatoms from phago-mixotrophs to photoautotrophs.</title>
        <authorList>
            <person name="Ban H."/>
            <person name="Sato S."/>
            <person name="Yoshikawa S."/>
            <person name="Yamada K."/>
            <person name="Nakamura Y."/>
            <person name="Ichinomiya M."/>
            <person name="Sato N."/>
            <person name="Blanc-Mathieu R."/>
            <person name="Endo H."/>
            <person name="Kuwata A."/>
            <person name="Ogata H."/>
        </authorList>
    </citation>
    <scope>NUCLEOTIDE SEQUENCE [LARGE SCALE GENOMIC DNA]</scope>
    <source>
        <strain evidence="9">NIES 3701</strain>
    </source>
</reference>
<dbReference type="SUPFAM" id="SSF103481">
    <property type="entry name" value="Multidrug resistance efflux transporter EmrE"/>
    <property type="match status" value="1"/>
</dbReference>
<protein>
    <recommendedName>
        <fullName evidence="7">EamA domain-containing protein</fullName>
    </recommendedName>
</protein>
<organism evidence="8 9">
    <name type="scientific">Triparma strigata</name>
    <dbReference type="NCBI Taxonomy" id="1606541"/>
    <lineage>
        <taxon>Eukaryota</taxon>
        <taxon>Sar</taxon>
        <taxon>Stramenopiles</taxon>
        <taxon>Ochrophyta</taxon>
        <taxon>Bolidophyceae</taxon>
        <taxon>Parmales</taxon>
        <taxon>Triparmaceae</taxon>
        <taxon>Triparma</taxon>
    </lineage>
</organism>
<evidence type="ECO:0000313" key="9">
    <source>
        <dbReference type="Proteomes" id="UP001165085"/>
    </source>
</evidence>
<evidence type="ECO:0000313" key="8">
    <source>
        <dbReference type="EMBL" id="GMH77279.1"/>
    </source>
</evidence>
<evidence type="ECO:0000256" key="2">
    <source>
        <dbReference type="ARBA" id="ARBA00022475"/>
    </source>
</evidence>
<evidence type="ECO:0000256" key="3">
    <source>
        <dbReference type="ARBA" id="ARBA00022692"/>
    </source>
</evidence>
<dbReference type="InterPro" id="IPR000620">
    <property type="entry name" value="EamA_dom"/>
</dbReference>
<feature type="transmembrane region" description="Helical" evidence="6">
    <location>
        <begin position="106"/>
        <end position="126"/>
    </location>
</feature>
<feature type="transmembrane region" description="Helical" evidence="6">
    <location>
        <begin position="48"/>
        <end position="66"/>
    </location>
</feature>
<keyword evidence="4 6" id="KW-1133">Transmembrane helix</keyword>
<dbReference type="InterPro" id="IPR051258">
    <property type="entry name" value="Diverse_Substrate_Transporter"/>
</dbReference>
<dbReference type="EMBL" id="BRXY01000206">
    <property type="protein sequence ID" value="GMH77279.1"/>
    <property type="molecule type" value="Genomic_DNA"/>
</dbReference>
<feature type="transmembrane region" description="Helical" evidence="6">
    <location>
        <begin position="17"/>
        <end position="36"/>
    </location>
</feature>
<feature type="transmembrane region" description="Helical" evidence="6">
    <location>
        <begin position="146"/>
        <end position="166"/>
    </location>
</feature>
<dbReference type="PANTHER" id="PTHR42920">
    <property type="entry name" value="OS03G0707200 PROTEIN-RELATED"/>
    <property type="match status" value="1"/>
</dbReference>
<evidence type="ECO:0000256" key="5">
    <source>
        <dbReference type="ARBA" id="ARBA00023136"/>
    </source>
</evidence>